<evidence type="ECO:0000313" key="1">
    <source>
        <dbReference type="EMBL" id="TWP36218.1"/>
    </source>
</evidence>
<dbReference type="OrthoDB" id="3225323at2"/>
<sequence length="152" mass="15933">MTMFDDHYYAASTTDGSGAGESRGLRFVLDESSNTAKLTALYAYDRHRATAMGNVQALANGNSLVRWGTVPAITEFDSQGGNVDVYLSWNGATEVASLQVRSGVSSAALDDAVTVARTGFETAVQIAPAKVFSAQAPDKFGKTLGNTPTTDA</sequence>
<gene>
    <name evidence="1" type="ORF">FGL98_11010</name>
</gene>
<dbReference type="InterPro" id="IPR053143">
    <property type="entry name" value="Arylsulfate_ST"/>
</dbReference>
<name>A0A563E100_9MICO</name>
<dbReference type="EMBL" id="VCQV01000013">
    <property type="protein sequence ID" value="TWP36218.1"/>
    <property type="molecule type" value="Genomic_DNA"/>
</dbReference>
<comment type="caution">
    <text evidence="1">The sequence shown here is derived from an EMBL/GenBank/DDBJ whole genome shotgun (WGS) entry which is preliminary data.</text>
</comment>
<reference evidence="1 2" key="1">
    <citation type="submission" date="2019-05" db="EMBL/GenBank/DDBJ databases">
        <authorList>
            <person name="Lee S.D."/>
        </authorList>
    </citation>
    <scope>NUCLEOTIDE SEQUENCE [LARGE SCALE GENOMIC DNA]</scope>
    <source>
        <strain evidence="1 2">C5-26</strain>
    </source>
</reference>
<dbReference type="PANTHER" id="PTHR35340:SF5">
    <property type="entry name" value="ASST-DOMAIN-CONTAINING PROTEIN"/>
    <property type="match status" value="1"/>
</dbReference>
<organism evidence="1 2">
    <name type="scientific">Leekyejoonella antrihumi</name>
    <dbReference type="NCBI Taxonomy" id="1660198"/>
    <lineage>
        <taxon>Bacteria</taxon>
        <taxon>Bacillati</taxon>
        <taxon>Actinomycetota</taxon>
        <taxon>Actinomycetes</taxon>
        <taxon>Micrococcales</taxon>
        <taxon>Dermacoccaceae</taxon>
        <taxon>Leekyejoonella</taxon>
    </lineage>
</organism>
<dbReference type="Proteomes" id="UP000320244">
    <property type="component" value="Unassembled WGS sequence"/>
</dbReference>
<keyword evidence="2" id="KW-1185">Reference proteome</keyword>
<evidence type="ECO:0000313" key="2">
    <source>
        <dbReference type="Proteomes" id="UP000320244"/>
    </source>
</evidence>
<dbReference type="PANTHER" id="PTHR35340">
    <property type="entry name" value="PQQ ENZYME REPEAT PROTEIN-RELATED"/>
    <property type="match status" value="1"/>
</dbReference>
<dbReference type="AlphaFoldDB" id="A0A563E100"/>
<dbReference type="RefSeq" id="WP_146316813.1">
    <property type="nucleotide sequence ID" value="NZ_VCQV01000013.1"/>
</dbReference>
<protein>
    <submittedName>
        <fullName evidence="1">Uncharacterized protein</fullName>
    </submittedName>
</protein>
<proteinExistence type="predicted"/>
<reference evidence="1 2" key="2">
    <citation type="submission" date="2019-08" db="EMBL/GenBank/DDBJ databases">
        <title>Jejuicoccus antrihumi gen. nov., sp. nov., a new member of the family Dermacoccaceae isolated from a cave.</title>
        <authorList>
            <person name="Schumann P."/>
            <person name="Kim I.S."/>
        </authorList>
    </citation>
    <scope>NUCLEOTIDE SEQUENCE [LARGE SCALE GENOMIC DNA]</scope>
    <source>
        <strain evidence="1 2">C5-26</strain>
    </source>
</reference>
<accession>A0A563E100</accession>